<reference evidence="3 4" key="1">
    <citation type="journal article" date="2020" name="Genome Biol. Evol.">
        <title>Comparative genomics of strictly vertically transmitted, feminizing microsporidia endosymbionts of amphipod crustaceans.</title>
        <authorList>
            <person name="Cormier A."/>
            <person name="Chebbi M.A."/>
            <person name="Giraud I."/>
            <person name="Wattier R."/>
            <person name="Teixeira M."/>
            <person name="Gilbert C."/>
            <person name="Rigaud T."/>
            <person name="Cordaux R."/>
        </authorList>
    </citation>
    <scope>NUCLEOTIDE SEQUENCE [LARGE SCALE GENOMIC DNA]</scope>
    <source>
        <strain evidence="3 4">Ou3-Ou53</strain>
    </source>
</reference>
<feature type="compositionally biased region" description="Basic and acidic residues" evidence="1">
    <location>
        <begin position="190"/>
        <end position="222"/>
    </location>
</feature>
<organism evidence="3 4">
    <name type="scientific">Nosema granulosis</name>
    <dbReference type="NCBI Taxonomy" id="83296"/>
    <lineage>
        <taxon>Eukaryota</taxon>
        <taxon>Fungi</taxon>
        <taxon>Fungi incertae sedis</taxon>
        <taxon>Microsporidia</taxon>
        <taxon>Nosematidae</taxon>
        <taxon>Nosema</taxon>
    </lineage>
</organism>
<keyword evidence="4" id="KW-1185">Reference proteome</keyword>
<feature type="compositionally biased region" description="Polar residues" evidence="1">
    <location>
        <begin position="26"/>
        <end position="37"/>
    </location>
</feature>
<evidence type="ECO:0000313" key="3">
    <source>
        <dbReference type="EMBL" id="KAF9763748.1"/>
    </source>
</evidence>
<feature type="transmembrane region" description="Helical" evidence="2">
    <location>
        <begin position="408"/>
        <end position="427"/>
    </location>
</feature>
<proteinExistence type="predicted"/>
<evidence type="ECO:0000256" key="1">
    <source>
        <dbReference type="SAM" id="MobiDB-lite"/>
    </source>
</evidence>
<feature type="transmembrane region" description="Helical" evidence="2">
    <location>
        <begin position="376"/>
        <end position="396"/>
    </location>
</feature>
<feature type="compositionally biased region" description="Acidic residues" evidence="1">
    <location>
        <begin position="1"/>
        <end position="10"/>
    </location>
</feature>
<evidence type="ECO:0000313" key="4">
    <source>
        <dbReference type="Proteomes" id="UP000740883"/>
    </source>
</evidence>
<feature type="compositionally biased region" description="Basic and acidic residues" evidence="1">
    <location>
        <begin position="11"/>
        <end position="21"/>
    </location>
</feature>
<feature type="transmembrane region" description="Helical" evidence="2">
    <location>
        <begin position="289"/>
        <end position="308"/>
    </location>
</feature>
<evidence type="ECO:0000256" key="2">
    <source>
        <dbReference type="SAM" id="Phobius"/>
    </source>
</evidence>
<feature type="transmembrane region" description="Helical" evidence="2">
    <location>
        <begin position="256"/>
        <end position="277"/>
    </location>
</feature>
<accession>A0A9P6GZ36</accession>
<dbReference type="AlphaFoldDB" id="A0A9P6GZ36"/>
<sequence length="663" mass="75541">MFWDDAESDEEQKKKVGKAEEGQSIDDIQNNKPQATKRNVEERPTKRNVEEKPTKRNVEEKPTKGDVEEKPTKRNVEEKPTKGDVEEKPTKRNVEEKPTKRNVEEKPTKRNVEERPTKGDVEEKPTKRNVEEKPTKRNVEEKPTNRNVEEKPTNRNVEDHLTKRDVENENDSKGFKNTSDENPQSLKTPQTEKEAQKEDQKGDQAKEKTSLRDESKGKKEYNESENLETTYTDKDQEENPEYGFVASKEKDANSKVGLIFGIVRIVASAPIIVSFFSLSHIIRKIPVKYLMMASALAPIHFILSLLVISDVVKEDTSKDVGYTSLTSTSCPPLSIIVDVYLFVMKFLTCIFMVDMFLETIYSIFPDYRLDEFSFGFSKVFFLFIITLFLVILILTYKSTPKALHGLNIALIAAAIILLVCLGIFSKLDVKSFSNASAGSSKMAISDILFLSFSFINFSCECQSSSVMVLKKNKQGAMAVSLISVVFVCFFLIALVYFGDWILQKSLSETLNIILPSFSDLNRSLRDSQKDSYNLLSRVSFFACLIISLIGFVLQMNILNRSLISIFSFLRRASDIVGFFVTFIIVLSLVFLVVAKDIGRLLWMTTRILFFGFPFYAMYPYLAELANENRNKVLFILSIVVLISLCFFVYLSFYDISILKPSIL</sequence>
<keyword evidence="2" id="KW-0812">Transmembrane</keyword>
<protein>
    <submittedName>
        <fullName evidence="3">Paternally-expressed 3 protein</fullName>
    </submittedName>
</protein>
<feature type="compositionally biased region" description="Basic and acidic residues" evidence="1">
    <location>
        <begin position="38"/>
        <end position="174"/>
    </location>
</feature>
<feature type="transmembrane region" description="Helical" evidence="2">
    <location>
        <begin position="633"/>
        <end position="653"/>
    </location>
</feature>
<feature type="transmembrane region" description="Helical" evidence="2">
    <location>
        <begin position="476"/>
        <end position="497"/>
    </location>
</feature>
<feature type="transmembrane region" description="Helical" evidence="2">
    <location>
        <begin position="600"/>
        <end position="621"/>
    </location>
</feature>
<feature type="compositionally biased region" description="Polar residues" evidence="1">
    <location>
        <begin position="175"/>
        <end position="189"/>
    </location>
</feature>
<feature type="transmembrane region" description="Helical" evidence="2">
    <location>
        <begin position="575"/>
        <end position="594"/>
    </location>
</feature>
<feature type="region of interest" description="Disordered" evidence="1">
    <location>
        <begin position="1"/>
        <end position="239"/>
    </location>
</feature>
<name>A0A9P6GZ36_9MICR</name>
<feature type="transmembrane region" description="Helical" evidence="2">
    <location>
        <begin position="534"/>
        <end position="554"/>
    </location>
</feature>
<dbReference type="OrthoDB" id="10618499at2759"/>
<dbReference type="EMBL" id="SBJO01000056">
    <property type="protein sequence ID" value="KAF9763748.1"/>
    <property type="molecule type" value="Genomic_DNA"/>
</dbReference>
<gene>
    <name evidence="3" type="primary">PEG3</name>
    <name evidence="3" type="ORF">NGRA_1074</name>
</gene>
<dbReference type="Proteomes" id="UP000740883">
    <property type="component" value="Unassembled WGS sequence"/>
</dbReference>
<keyword evidence="2" id="KW-0472">Membrane</keyword>
<comment type="caution">
    <text evidence="3">The sequence shown here is derived from an EMBL/GenBank/DDBJ whole genome shotgun (WGS) entry which is preliminary data.</text>
</comment>
<keyword evidence="2" id="KW-1133">Transmembrane helix</keyword>